<organism evidence="3 4">
    <name type="scientific">Schizosaccharomyces osmophilus</name>
    <dbReference type="NCBI Taxonomy" id="2545709"/>
    <lineage>
        <taxon>Eukaryota</taxon>
        <taxon>Fungi</taxon>
        <taxon>Dikarya</taxon>
        <taxon>Ascomycota</taxon>
        <taxon>Taphrinomycotina</taxon>
        <taxon>Schizosaccharomycetes</taxon>
        <taxon>Schizosaccharomycetales</taxon>
        <taxon>Schizosaccharomycetaceae</taxon>
        <taxon>Schizosaccharomyces</taxon>
    </lineage>
</organism>
<dbReference type="Pfam" id="PF03542">
    <property type="entry name" value="Tuberin"/>
    <property type="match status" value="1"/>
</dbReference>
<feature type="domain" description="Rap-GAP" evidence="2">
    <location>
        <begin position="1075"/>
        <end position="1306"/>
    </location>
</feature>
<dbReference type="GeneID" id="80873898"/>
<dbReference type="Gene3D" id="3.40.50.11210">
    <property type="entry name" value="Rap/Ran-GAP"/>
    <property type="match status" value="1"/>
</dbReference>
<dbReference type="SUPFAM" id="SSF111347">
    <property type="entry name" value="Rap/Ran-GAP"/>
    <property type="match status" value="1"/>
</dbReference>
<dbReference type="PROSITE" id="PS50085">
    <property type="entry name" value="RAPGAP"/>
    <property type="match status" value="1"/>
</dbReference>
<dbReference type="FunFam" id="3.40.50.11210:FF:000007">
    <property type="entry name" value="Tuberous sclerosis 2"/>
    <property type="match status" value="1"/>
</dbReference>
<dbReference type="KEGG" id="som:SOMG_00415"/>
<dbReference type="PRINTS" id="PR01431">
    <property type="entry name" value="TUBERIN"/>
</dbReference>
<sequence>MEGTPLVSGDESSWTDADIQLYFRSTLPLKKRSAIVRNIYQRLKNYIYSSISINLVWNHIQDFFSVRTNNRDLRVLAYNLMERYIYTQKELSLMERYVFFQSIEQNEFHDLAELRLKLKTSNVLTQEGHKVSGIENKICPLLATWFIQAHQLQTKLPEERGPLKEEGLLLLAELFNFSSNLVKFQFYRVPERHALLLINSVVEVCNRTPLTEVVEKTLLLFDALVRYSSVPGSAVNDMVIILCSAFVSTFSYSKLANSVVVNLFQSHISHIVFEVIVDILRNLRTNVNAVRGAVRLMRFFVLHESSIEPMTSFTLSSSIKYTELPLGYHENIDFEILGTVFLYLRNPAICSQLSSVDWRRIFNILTFSSSYLPLELSESKKSINYATAFANLYDRILDVLEIDAFTPSFIFFEENLIRFFYKILPLLKAPILKRLVQYIDVCNLTCPSSSYWTTNLSFLYKVSRTDFLSEQDQANVLKMIQKTCSLLDNHSVPEFYRVFLLPALNNVDNSKDEGLIAPLYNMLFFIHTNHSFIELEDIITLYQQIIHSSNSGNVNVRLATSSLIRLFYFYFDLKSKKGAATLLLTLLSLLSKSSSPKLSRLLCLQLFLRFRRNAQGIYLVEYLHEQAAFSDFGLLDESTPYVYPVSDSFINDILVDKHCWERSPSEIFDEKDESGKVSVFTFPATLLLNVYRDIVLMETEWNMFSCFIAHFPDQLSNRSLFIQSILQIRELVNIFCELISERLALPAAVPEDVRKAHIMIPLLQGALMSFGYLDHFTRAEKDELVNAFLPGLEKRNEVCHICIHALLLCCYEMPVSISKHLPAILTRLSRLITKSDLSVHILEFLSSLARLPDLIANFTDADFRQVFGVSLKYIQHYNVTKDGRPQTDDNVVIKQSYSSYVLALAYSILQVWFLSVRINERKKFVPWILRGLSLAAEGQPLDDLSLVQYDMMQRFCYSNSDIHNQAPSGIDPHMDSQTWIRGNSLFTVNVSKNLNYMQALVRRPSGTTQYTFRNMAYLRSWMLGEDLSSSNDLPSHNGFAPTPSSFLSHFLDPQGISVNGHPILLPDNDSVRRAISVFDRVPVIESLKAGVVYVGYQQTAEADILANTDPSHGFKEFLNGLGVFKELKGSKELYTGGLDREHNIDGEFAYYWRDKVTQLVFHCTTLMPTSFERDPSCTMKKRHIGNDFVNIIFNESGLVYDFDTIPSQFSFVNIVISPEFEPGNSSNESAKFYKVEAQTKYDIDFSLFNSHKVVSLKSLPAVVRDVTLNAAVFSHIYHQGAGDYVSIWTERLRQLKRLRERFLPARLIEEDHDGQMQMKIINGTNFSDFTSYL</sequence>
<dbReference type="Pfam" id="PF11864">
    <property type="entry name" value="DUF3384"/>
    <property type="match status" value="1"/>
</dbReference>
<keyword evidence="1" id="KW-0343">GTPase activation</keyword>
<proteinExistence type="predicted"/>
<dbReference type="GO" id="GO:0033596">
    <property type="term" value="C:TSC1-TSC2 complex"/>
    <property type="evidence" value="ECO:0007669"/>
    <property type="project" value="InterPro"/>
</dbReference>
<dbReference type="GO" id="GO:0005634">
    <property type="term" value="C:nucleus"/>
    <property type="evidence" value="ECO:0007669"/>
    <property type="project" value="InterPro"/>
</dbReference>
<name>A0AAE9W7F1_9SCHI</name>
<dbReference type="Pfam" id="PF02145">
    <property type="entry name" value="Rap_GAP"/>
    <property type="match status" value="1"/>
</dbReference>
<reference evidence="3 4" key="1">
    <citation type="journal article" date="2023" name="G3 (Bethesda)">
        <title>A high-quality reference genome for the fission yeast Schizosaccharomyces osmophilus.</title>
        <authorList>
            <person name="Jia G.S."/>
            <person name="Zhang W.C."/>
            <person name="Liang Y."/>
            <person name="Liu X.H."/>
            <person name="Rhind N."/>
            <person name="Pidoux A."/>
            <person name="Brysch-Herzberg M."/>
            <person name="Du L.L."/>
        </authorList>
    </citation>
    <scope>NUCLEOTIDE SEQUENCE [LARGE SCALE GENOMIC DNA]</scope>
    <source>
        <strain evidence="3 4">CBS 15793</strain>
    </source>
</reference>
<dbReference type="Proteomes" id="UP001212411">
    <property type="component" value="Chromosome 1"/>
</dbReference>
<dbReference type="PANTHER" id="PTHR10063">
    <property type="entry name" value="TUBERIN"/>
    <property type="match status" value="1"/>
</dbReference>
<dbReference type="InterPro" id="IPR003913">
    <property type="entry name" value="Tuberin"/>
</dbReference>
<evidence type="ECO:0000256" key="1">
    <source>
        <dbReference type="ARBA" id="ARBA00022468"/>
    </source>
</evidence>
<dbReference type="InterPro" id="IPR035974">
    <property type="entry name" value="Rap/Ran-GAP_sf"/>
</dbReference>
<protein>
    <submittedName>
        <fullName evidence="3">Rheb GAP, tuberin Tsc2</fullName>
    </submittedName>
</protein>
<keyword evidence="4" id="KW-1185">Reference proteome</keyword>
<dbReference type="PANTHER" id="PTHR10063:SF0">
    <property type="entry name" value="TUBERIN"/>
    <property type="match status" value="1"/>
</dbReference>
<dbReference type="GO" id="GO:0032007">
    <property type="term" value="P:negative regulation of TOR signaling"/>
    <property type="evidence" value="ECO:0007669"/>
    <property type="project" value="InterPro"/>
</dbReference>
<accession>A0AAE9W7F1</accession>
<dbReference type="InterPro" id="IPR018515">
    <property type="entry name" value="Tuberin-type_domain"/>
</dbReference>
<dbReference type="GO" id="GO:0005096">
    <property type="term" value="F:GTPase activator activity"/>
    <property type="evidence" value="ECO:0007669"/>
    <property type="project" value="UniProtKB-KW"/>
</dbReference>
<gene>
    <name evidence="3" type="primary">tsc2</name>
    <name evidence="3" type="ORF">SOMG_00415</name>
</gene>
<evidence type="ECO:0000259" key="2">
    <source>
        <dbReference type="PROSITE" id="PS50085"/>
    </source>
</evidence>
<dbReference type="GO" id="GO:0051056">
    <property type="term" value="P:regulation of small GTPase mediated signal transduction"/>
    <property type="evidence" value="ECO:0007669"/>
    <property type="project" value="InterPro"/>
</dbReference>
<dbReference type="EMBL" id="CP115611">
    <property type="protein sequence ID" value="WBW71219.1"/>
    <property type="molecule type" value="Genomic_DNA"/>
</dbReference>
<dbReference type="InterPro" id="IPR000331">
    <property type="entry name" value="Rap/Ran_GAP_dom"/>
</dbReference>
<dbReference type="SUPFAM" id="SSF48371">
    <property type="entry name" value="ARM repeat"/>
    <property type="match status" value="1"/>
</dbReference>
<evidence type="ECO:0000313" key="3">
    <source>
        <dbReference type="EMBL" id="WBW71219.1"/>
    </source>
</evidence>
<dbReference type="RefSeq" id="XP_056035462.1">
    <property type="nucleotide sequence ID" value="XM_056179209.1"/>
</dbReference>
<dbReference type="InterPro" id="IPR024584">
    <property type="entry name" value="Tuberin_N"/>
</dbReference>
<dbReference type="InterPro" id="IPR027107">
    <property type="entry name" value="Tuberin/Ral-act_asu"/>
</dbReference>
<evidence type="ECO:0000313" key="4">
    <source>
        <dbReference type="Proteomes" id="UP001212411"/>
    </source>
</evidence>
<dbReference type="InterPro" id="IPR016024">
    <property type="entry name" value="ARM-type_fold"/>
</dbReference>